<evidence type="ECO:0000256" key="7">
    <source>
        <dbReference type="RuleBase" id="RU079119"/>
    </source>
</evidence>
<organism evidence="9">
    <name type="scientific">Xenopsylla cheopis</name>
    <name type="common">Oriental rat flea</name>
    <name type="synonym">Pulex cheopis</name>
    <dbReference type="NCBI Taxonomy" id="163159"/>
    <lineage>
        <taxon>Eukaryota</taxon>
        <taxon>Metazoa</taxon>
        <taxon>Ecdysozoa</taxon>
        <taxon>Arthropoda</taxon>
        <taxon>Hexapoda</taxon>
        <taxon>Insecta</taxon>
        <taxon>Pterygota</taxon>
        <taxon>Neoptera</taxon>
        <taxon>Endopterygota</taxon>
        <taxon>Siphonaptera</taxon>
        <taxon>Pulicidae</taxon>
        <taxon>Xenopsyllinae</taxon>
        <taxon>Xenopsylla</taxon>
    </lineage>
</organism>
<dbReference type="GO" id="GO:0016020">
    <property type="term" value="C:membrane"/>
    <property type="evidence" value="ECO:0007669"/>
    <property type="project" value="UniProtKB-SubCell"/>
</dbReference>
<evidence type="ECO:0000313" key="9">
    <source>
        <dbReference type="EMBL" id="NOV50270.1"/>
    </source>
</evidence>
<evidence type="ECO:0000259" key="8">
    <source>
        <dbReference type="Pfam" id="PF01529"/>
    </source>
</evidence>
<dbReference type="PROSITE" id="PS50216">
    <property type="entry name" value="DHHC"/>
    <property type="match status" value="1"/>
</dbReference>
<comment type="domain">
    <text evidence="7">The DHHC domain is required for palmitoyltransferase activity.</text>
</comment>
<dbReference type="Pfam" id="PF01529">
    <property type="entry name" value="DHHC"/>
    <property type="match status" value="1"/>
</dbReference>
<keyword evidence="3 7" id="KW-0812">Transmembrane</keyword>
<comment type="catalytic activity">
    <reaction evidence="7">
        <text>L-cysteinyl-[protein] + hexadecanoyl-CoA = S-hexadecanoyl-L-cysteinyl-[protein] + CoA</text>
        <dbReference type="Rhea" id="RHEA:36683"/>
        <dbReference type="Rhea" id="RHEA-COMP:10131"/>
        <dbReference type="Rhea" id="RHEA-COMP:11032"/>
        <dbReference type="ChEBI" id="CHEBI:29950"/>
        <dbReference type="ChEBI" id="CHEBI:57287"/>
        <dbReference type="ChEBI" id="CHEBI:57379"/>
        <dbReference type="ChEBI" id="CHEBI:74151"/>
        <dbReference type="EC" id="2.3.1.225"/>
    </reaction>
</comment>
<protein>
    <recommendedName>
        <fullName evidence="7">Palmitoyltransferase</fullName>
        <ecNumber evidence="7">2.3.1.225</ecNumber>
    </recommendedName>
</protein>
<evidence type="ECO:0000256" key="5">
    <source>
        <dbReference type="ARBA" id="ARBA00023136"/>
    </source>
</evidence>
<feature type="transmembrane region" description="Helical" evidence="7">
    <location>
        <begin position="49"/>
        <end position="70"/>
    </location>
</feature>
<comment type="subcellular location">
    <subcellularLocation>
        <location evidence="1">Membrane</location>
        <topology evidence="1">Multi-pass membrane protein</topology>
    </subcellularLocation>
</comment>
<proteinExistence type="inferred from homology"/>
<accession>A0A6M2DX66</accession>
<dbReference type="AlphaFoldDB" id="A0A6M2DX66"/>
<dbReference type="GO" id="GO:0019706">
    <property type="term" value="F:protein-cysteine S-palmitoyltransferase activity"/>
    <property type="evidence" value="ECO:0007669"/>
    <property type="project" value="UniProtKB-EC"/>
</dbReference>
<evidence type="ECO:0000256" key="2">
    <source>
        <dbReference type="ARBA" id="ARBA00022679"/>
    </source>
</evidence>
<feature type="transmembrane region" description="Helical" evidence="7">
    <location>
        <begin position="138"/>
        <end position="163"/>
    </location>
</feature>
<feature type="transmembrane region" description="Helical" evidence="7">
    <location>
        <begin position="14"/>
        <end position="37"/>
    </location>
</feature>
<reference evidence="9" key="1">
    <citation type="submission" date="2020-03" db="EMBL/GenBank/DDBJ databases">
        <title>Transcriptomic Profiling of the Digestive Tract of the Rat Flea, Xenopsylla cheopis, Following Blood Feeding and Infection with Yersinia pestis.</title>
        <authorList>
            <person name="Bland D.M."/>
            <person name="Martens C.A."/>
            <person name="Virtaneva K."/>
            <person name="Kanakabandi K."/>
            <person name="Long D."/>
            <person name="Rosenke R."/>
            <person name="Saturday G.A."/>
            <person name="Hoyt F.H."/>
            <person name="Bruno D.P."/>
            <person name="Ribeiro J.M.C."/>
            <person name="Hinnebusch J."/>
        </authorList>
    </citation>
    <scope>NUCLEOTIDE SEQUENCE</scope>
</reference>
<keyword evidence="6 7" id="KW-0012">Acyltransferase</keyword>
<dbReference type="PANTHER" id="PTHR12246">
    <property type="entry name" value="PALMITOYLTRANSFERASE ZDHHC16"/>
    <property type="match status" value="1"/>
</dbReference>
<dbReference type="InterPro" id="IPR001594">
    <property type="entry name" value="Palmitoyltrfase_DHHC"/>
</dbReference>
<dbReference type="InterPro" id="IPR039859">
    <property type="entry name" value="PFA4/ZDH16/20/ERF2-like"/>
</dbReference>
<keyword evidence="4 7" id="KW-1133">Transmembrane helix</keyword>
<evidence type="ECO:0000256" key="4">
    <source>
        <dbReference type="ARBA" id="ARBA00022989"/>
    </source>
</evidence>
<name>A0A6M2DX66_XENCH</name>
<keyword evidence="5 7" id="KW-0472">Membrane</keyword>
<sequence length="334" mass="37902">MEPIFWIVDNFTQFLGPFFIVAVACLTTAVVVIAYWIGLPFYWNRSQPLTIALIIVGHWLLLNIIFHYYMGVVTEPGYPPDGALITEAVSICRKCIAPKPPRTHHCSICNRCVLKMDHHCPWLNNCVGHYNHRYFYLYMVYMVLGVSFVIIFGAEIAYGVLWVGSSGHWTEDHQPDGHPVRFNNSGHMVHVAEMNEYGDAGPPHHDLPVPETLETEILAEDTMTRRAVLFMALINTAVLFALGGLSFWHGRLISKGETSIEANINKSETKRLALQGKQYRNPYNFGKTKNWKLFLGLVRGRTVAMHVLLPSSHKPAGDGLTWYTVHDEQPNDWP</sequence>
<dbReference type="EMBL" id="GIIL01006544">
    <property type="protein sequence ID" value="NOV50270.1"/>
    <property type="molecule type" value="Transcribed_RNA"/>
</dbReference>
<feature type="domain" description="Palmitoyltransferase DHHC" evidence="8">
    <location>
        <begin position="90"/>
        <end position="262"/>
    </location>
</feature>
<comment type="similarity">
    <text evidence="7">Belongs to the DHHC palmitoyltransferase family.</text>
</comment>
<evidence type="ECO:0000256" key="1">
    <source>
        <dbReference type="ARBA" id="ARBA00004141"/>
    </source>
</evidence>
<keyword evidence="2 7" id="KW-0808">Transferase</keyword>
<evidence type="ECO:0000256" key="3">
    <source>
        <dbReference type="ARBA" id="ARBA00022692"/>
    </source>
</evidence>
<evidence type="ECO:0000256" key="6">
    <source>
        <dbReference type="ARBA" id="ARBA00023315"/>
    </source>
</evidence>
<dbReference type="EC" id="2.3.1.225" evidence="7"/>
<feature type="transmembrane region" description="Helical" evidence="7">
    <location>
        <begin position="227"/>
        <end position="248"/>
    </location>
</feature>